<evidence type="ECO:0000313" key="3">
    <source>
        <dbReference type="EMBL" id="MDR7086147.1"/>
    </source>
</evidence>
<dbReference type="RefSeq" id="WP_309967430.1">
    <property type="nucleotide sequence ID" value="NZ_JAVDWH010000001.1"/>
</dbReference>
<dbReference type="CDD" id="cd00085">
    <property type="entry name" value="HNHc"/>
    <property type="match status" value="1"/>
</dbReference>
<dbReference type="SMART" id="SM00507">
    <property type="entry name" value="HNHc"/>
    <property type="match status" value="1"/>
</dbReference>
<dbReference type="InterPro" id="IPR003870">
    <property type="entry name" value="DUF222"/>
</dbReference>
<accession>A0ABU1ULT5</accession>
<evidence type="ECO:0000256" key="1">
    <source>
        <dbReference type="ARBA" id="ARBA00023450"/>
    </source>
</evidence>
<name>A0ABU1ULT5_9ACTN</name>
<protein>
    <recommendedName>
        <fullName evidence="2">HNH nuclease domain-containing protein</fullName>
    </recommendedName>
</protein>
<organism evidence="3 4">
    <name type="scientific">Aeromicrobium panaciterrae</name>
    <dbReference type="NCBI Taxonomy" id="363861"/>
    <lineage>
        <taxon>Bacteria</taxon>
        <taxon>Bacillati</taxon>
        <taxon>Actinomycetota</taxon>
        <taxon>Actinomycetes</taxon>
        <taxon>Propionibacteriales</taxon>
        <taxon>Nocardioidaceae</taxon>
        <taxon>Aeromicrobium</taxon>
    </lineage>
</organism>
<proteinExistence type="inferred from homology"/>
<dbReference type="InterPro" id="IPR002711">
    <property type="entry name" value="HNH"/>
</dbReference>
<dbReference type="InterPro" id="IPR003615">
    <property type="entry name" value="HNH_nuc"/>
</dbReference>
<comment type="similarity">
    <text evidence="1">Belongs to the Rv1128c/1148c/1588c/1702c/1945/3466 family.</text>
</comment>
<dbReference type="Gene3D" id="1.10.30.50">
    <property type="match status" value="1"/>
</dbReference>
<feature type="domain" description="HNH nuclease" evidence="2">
    <location>
        <begin position="328"/>
        <end position="379"/>
    </location>
</feature>
<comment type="caution">
    <text evidence="3">The sequence shown here is derived from an EMBL/GenBank/DDBJ whole genome shotgun (WGS) entry which is preliminary data.</text>
</comment>
<gene>
    <name evidence="3" type="ORF">J2X11_000986</name>
</gene>
<keyword evidence="4" id="KW-1185">Reference proteome</keyword>
<dbReference type="Pfam" id="PF01844">
    <property type="entry name" value="HNH"/>
    <property type="match status" value="1"/>
</dbReference>
<reference evidence="3 4" key="1">
    <citation type="submission" date="2023-07" db="EMBL/GenBank/DDBJ databases">
        <title>Sorghum-associated microbial communities from plants grown in Nebraska, USA.</title>
        <authorList>
            <person name="Schachtman D."/>
        </authorList>
    </citation>
    <scope>NUCLEOTIDE SEQUENCE [LARGE SCALE GENOMIC DNA]</scope>
    <source>
        <strain evidence="3 4">BE248</strain>
    </source>
</reference>
<dbReference type="Pfam" id="PF02720">
    <property type="entry name" value="DUF222"/>
    <property type="match status" value="1"/>
</dbReference>
<sequence length="417" mass="45955">MTPQPTIDAMRTAAQTLVSGDTRSQLLALHAARDAIDAQEAVLLAKLESSKDFELDGASTLNTWVRNELRMNAGQATALVKNVTALRDLPLLADAALTGEVSAAHVRVFVYGLRHVGLEPMRQFEDVFVQVAKDHEPGELFEAVKHLKDTVHPEDLDAAWERGMDREDFTVDAVPDGWHVSGFLNTVTGSKLKKVLDSVSAPRDKDDVRSGSERRVQGLDDLLTAVLAGGLPSDKGVRPHMSVFVDADTLQASVEHVKAKTEQPHLIPEPMPRLEPAKLAGHGAIGPNLLMYFLCVSDFTAFLMKQHGGARQAQILNAGTERYQPTLLQRRSVIARQKGVCATPGCNHTHLEIHHTIWWSLGGPTDLDLLVGLCVRCHHLLHRGLLNITGNAVDGFQFTNRHNHPLRRRRNHYRQAA</sequence>
<evidence type="ECO:0000313" key="4">
    <source>
        <dbReference type="Proteomes" id="UP001257739"/>
    </source>
</evidence>
<dbReference type="EMBL" id="JAVDWH010000001">
    <property type="protein sequence ID" value="MDR7086147.1"/>
    <property type="molecule type" value="Genomic_DNA"/>
</dbReference>
<evidence type="ECO:0000259" key="2">
    <source>
        <dbReference type="SMART" id="SM00507"/>
    </source>
</evidence>
<dbReference type="Proteomes" id="UP001257739">
    <property type="component" value="Unassembled WGS sequence"/>
</dbReference>